<dbReference type="EMBL" id="JAGSPD010000001">
    <property type="protein sequence ID" value="MBV7267900.1"/>
    <property type="molecule type" value="Genomic_DNA"/>
</dbReference>
<protein>
    <submittedName>
        <fullName evidence="3">Bifunctional oligoribonuclease/PAP phosphatase NrnA</fullName>
    </submittedName>
</protein>
<feature type="domain" description="DDH" evidence="1">
    <location>
        <begin position="18"/>
        <end position="169"/>
    </location>
</feature>
<evidence type="ECO:0000313" key="4">
    <source>
        <dbReference type="Proteomes" id="UP001138894"/>
    </source>
</evidence>
<dbReference type="PANTHER" id="PTHR47618:SF1">
    <property type="entry name" value="BIFUNCTIONAL OLIGORIBONUCLEASE AND PAP PHOSPHATASE NRNA"/>
    <property type="match status" value="1"/>
</dbReference>
<gene>
    <name evidence="3" type="ORF">KCG49_01695</name>
</gene>
<dbReference type="Pfam" id="PF01368">
    <property type="entry name" value="DHH"/>
    <property type="match status" value="1"/>
</dbReference>
<dbReference type="RefSeq" id="WP_218544439.1">
    <property type="nucleotide sequence ID" value="NZ_JAGSPD010000001.1"/>
</dbReference>
<proteinExistence type="predicted"/>
<accession>A0A9X1F5S1</accession>
<evidence type="ECO:0000313" key="3">
    <source>
        <dbReference type="EMBL" id="MBV7267900.1"/>
    </source>
</evidence>
<dbReference type="Proteomes" id="UP001138894">
    <property type="component" value="Unassembled WGS sequence"/>
</dbReference>
<reference evidence="3" key="1">
    <citation type="submission" date="2021-04" db="EMBL/GenBank/DDBJ databases">
        <authorList>
            <person name="Pira H."/>
            <person name="Risdian C."/>
            <person name="Wink J."/>
        </authorList>
    </citation>
    <scope>NUCLEOTIDE SEQUENCE</scope>
    <source>
        <strain evidence="3">WHY3</strain>
    </source>
</reference>
<dbReference type="InterPro" id="IPR003156">
    <property type="entry name" value="DHHA1_dom"/>
</dbReference>
<name>A0A9X1F5S1_9FLAO</name>
<organism evidence="3 4">
    <name type="scientific">Winogradskyella luteola</name>
    <dbReference type="NCBI Taxonomy" id="2828330"/>
    <lineage>
        <taxon>Bacteria</taxon>
        <taxon>Pseudomonadati</taxon>
        <taxon>Bacteroidota</taxon>
        <taxon>Flavobacteriia</taxon>
        <taxon>Flavobacteriales</taxon>
        <taxon>Flavobacteriaceae</taxon>
        <taxon>Winogradskyella</taxon>
    </lineage>
</organism>
<dbReference type="AlphaFoldDB" id="A0A9X1F5S1"/>
<dbReference type="InterPro" id="IPR001667">
    <property type="entry name" value="DDH_dom"/>
</dbReference>
<feature type="domain" description="DHHA1" evidence="2">
    <location>
        <begin position="245"/>
        <end position="329"/>
    </location>
</feature>
<comment type="caution">
    <text evidence="3">The sequence shown here is derived from an EMBL/GenBank/DDBJ whole genome shotgun (WGS) entry which is preliminary data.</text>
</comment>
<keyword evidence="4" id="KW-1185">Reference proteome</keyword>
<dbReference type="InterPro" id="IPR051319">
    <property type="entry name" value="Oligoribo/pAp-PDE_c-di-AMP_PDE"/>
</dbReference>
<evidence type="ECO:0000259" key="2">
    <source>
        <dbReference type="Pfam" id="PF02272"/>
    </source>
</evidence>
<dbReference type="Pfam" id="PF02272">
    <property type="entry name" value="DHHA1"/>
    <property type="match status" value="1"/>
</dbReference>
<evidence type="ECO:0000259" key="1">
    <source>
        <dbReference type="Pfam" id="PF01368"/>
    </source>
</evidence>
<dbReference type="PANTHER" id="PTHR47618">
    <property type="entry name" value="BIFUNCTIONAL OLIGORIBONUCLEASE AND PAP PHOSPHATASE NRNA"/>
    <property type="match status" value="1"/>
</dbReference>
<sequence length="344" mass="38604">MIKAQILELKELLSTPKHIVIVPHKNPDGDAMGSTLGLYHYLKTYNHKATVIAPNDYPDFLKWLPGDDKVLKFETQPEDSEMLIEKADILFTLDFNAFHRAGNMAEVLENSEAIKIMIDHHQQPDDYAKYTYSDVSMSSTCEMVYNFIEMLGDTNRIDAAMATCLYVGIMTDTGSFRFPSTTSKTHQVIGNLIESGADNSQIHNNVFDSNSYSRLQLLGRAMQNLKVIPELRTAYTTLSQAELDEFNFKKGDTEGFVNYGLSLEGIIFAAIFIENKQEDIIKISLRSKGEFSVNEFSRAHFNGGGHTNAAGGRSETDMQSTIDKFISILPQYKNELSQPTNNGH</sequence>
<dbReference type="GO" id="GO:0003676">
    <property type="term" value="F:nucleic acid binding"/>
    <property type="evidence" value="ECO:0007669"/>
    <property type="project" value="InterPro"/>
</dbReference>